<keyword evidence="2" id="KW-1185">Reference proteome</keyword>
<evidence type="ECO:0000313" key="2">
    <source>
        <dbReference type="Proteomes" id="UP000274822"/>
    </source>
</evidence>
<dbReference type="EMBL" id="RBNJ01004515">
    <property type="protein sequence ID" value="RUS29909.1"/>
    <property type="molecule type" value="Genomic_DNA"/>
</dbReference>
<evidence type="ECO:0000313" key="1">
    <source>
        <dbReference type="EMBL" id="RUS29909.1"/>
    </source>
</evidence>
<reference evidence="1 2" key="1">
    <citation type="journal article" date="2018" name="New Phytol.">
        <title>Phylogenomics of Endogonaceae and evolution of mycorrhizas within Mucoromycota.</title>
        <authorList>
            <person name="Chang Y."/>
            <person name="Desiro A."/>
            <person name="Na H."/>
            <person name="Sandor L."/>
            <person name="Lipzen A."/>
            <person name="Clum A."/>
            <person name="Barry K."/>
            <person name="Grigoriev I.V."/>
            <person name="Martin F.M."/>
            <person name="Stajich J.E."/>
            <person name="Smith M.E."/>
            <person name="Bonito G."/>
            <person name="Spatafora J.W."/>
        </authorList>
    </citation>
    <scope>NUCLEOTIDE SEQUENCE [LARGE SCALE GENOMIC DNA]</scope>
    <source>
        <strain evidence="1 2">AD002</strain>
    </source>
</reference>
<comment type="caution">
    <text evidence="1">The sequence shown here is derived from an EMBL/GenBank/DDBJ whole genome shotgun (WGS) entry which is preliminary data.</text>
</comment>
<organism evidence="1 2">
    <name type="scientific">Jimgerdemannia flammicorona</name>
    <dbReference type="NCBI Taxonomy" id="994334"/>
    <lineage>
        <taxon>Eukaryota</taxon>
        <taxon>Fungi</taxon>
        <taxon>Fungi incertae sedis</taxon>
        <taxon>Mucoromycota</taxon>
        <taxon>Mucoromycotina</taxon>
        <taxon>Endogonomycetes</taxon>
        <taxon>Endogonales</taxon>
        <taxon>Endogonaceae</taxon>
        <taxon>Jimgerdemannia</taxon>
    </lineage>
</organism>
<dbReference type="AlphaFoldDB" id="A0A433QJG1"/>
<name>A0A433QJG1_9FUNG</name>
<dbReference type="Proteomes" id="UP000274822">
    <property type="component" value="Unassembled WGS sequence"/>
</dbReference>
<gene>
    <name evidence="1" type="ORF">BC938DRAFT_480080</name>
</gene>
<sequence length="76" mass="8864">MYSWFGDAWPSLKSKALTYVDSEASPFDDPAIYKDIEWIEKLCTECLYWDAWKHVLDGLKSRSGSARHVFDDTTRI</sequence>
<protein>
    <submittedName>
        <fullName evidence="1">Uncharacterized protein</fullName>
    </submittedName>
</protein>
<accession>A0A433QJG1</accession>
<proteinExistence type="predicted"/>